<dbReference type="AlphaFoldDB" id="A0AAD8LK21"/>
<evidence type="ECO:0000259" key="2">
    <source>
        <dbReference type="PROSITE" id="PS51925"/>
    </source>
</evidence>
<dbReference type="EMBL" id="JAUHHV010000001">
    <property type="protein sequence ID" value="KAK1440948.1"/>
    <property type="molecule type" value="Genomic_DNA"/>
</dbReference>
<comment type="caution">
    <text evidence="3">The sequence shown here is derived from an EMBL/GenBank/DDBJ whole genome shotgun (WGS) entry which is preliminary data.</text>
</comment>
<dbReference type="PROSITE" id="PS51925">
    <property type="entry name" value="SWIB_MDM2"/>
    <property type="match status" value="1"/>
</dbReference>
<name>A0AAD8LK21_TARER</name>
<dbReference type="CDD" id="cd10568">
    <property type="entry name" value="SWIB_like"/>
    <property type="match status" value="1"/>
</dbReference>
<dbReference type="InterPro" id="IPR003121">
    <property type="entry name" value="SWIB_MDM2_domain"/>
</dbReference>
<dbReference type="SMART" id="SM00151">
    <property type="entry name" value="SWIB"/>
    <property type="match status" value="1"/>
</dbReference>
<dbReference type="Proteomes" id="UP001229421">
    <property type="component" value="Unassembled WGS sequence"/>
</dbReference>
<evidence type="ECO:0000313" key="3">
    <source>
        <dbReference type="EMBL" id="KAK1440948.1"/>
    </source>
</evidence>
<protein>
    <recommendedName>
        <fullName evidence="2">DM2 domain-containing protein</fullName>
    </recommendedName>
</protein>
<gene>
    <name evidence="3" type="ORF">QVD17_06783</name>
</gene>
<feature type="compositionally biased region" description="Low complexity" evidence="1">
    <location>
        <begin position="44"/>
        <end position="61"/>
    </location>
</feature>
<evidence type="ECO:0000313" key="4">
    <source>
        <dbReference type="Proteomes" id="UP001229421"/>
    </source>
</evidence>
<organism evidence="3 4">
    <name type="scientific">Tagetes erecta</name>
    <name type="common">African marigold</name>
    <dbReference type="NCBI Taxonomy" id="13708"/>
    <lineage>
        <taxon>Eukaryota</taxon>
        <taxon>Viridiplantae</taxon>
        <taxon>Streptophyta</taxon>
        <taxon>Embryophyta</taxon>
        <taxon>Tracheophyta</taxon>
        <taxon>Spermatophyta</taxon>
        <taxon>Magnoliopsida</taxon>
        <taxon>eudicotyledons</taxon>
        <taxon>Gunneridae</taxon>
        <taxon>Pentapetalae</taxon>
        <taxon>asterids</taxon>
        <taxon>campanulids</taxon>
        <taxon>Asterales</taxon>
        <taxon>Asteraceae</taxon>
        <taxon>Asteroideae</taxon>
        <taxon>Heliantheae alliance</taxon>
        <taxon>Tageteae</taxon>
        <taxon>Tagetes</taxon>
    </lineage>
</organism>
<accession>A0AAD8LK21</accession>
<dbReference type="SUPFAM" id="SSF47592">
    <property type="entry name" value="SWIB/MDM2 domain"/>
    <property type="match status" value="1"/>
</dbReference>
<dbReference type="InterPro" id="IPR036885">
    <property type="entry name" value="SWIB_MDM2_dom_sf"/>
</dbReference>
<feature type="domain" description="DM2" evidence="2">
    <location>
        <begin position="288"/>
        <end position="365"/>
    </location>
</feature>
<keyword evidence="4" id="KW-1185">Reference proteome</keyword>
<feature type="region of interest" description="Disordered" evidence="1">
    <location>
        <begin position="83"/>
        <end position="120"/>
    </location>
</feature>
<dbReference type="Gene3D" id="1.10.245.10">
    <property type="entry name" value="SWIB/MDM2 domain"/>
    <property type="match status" value="1"/>
</dbReference>
<reference evidence="3" key="1">
    <citation type="journal article" date="2023" name="bioRxiv">
        <title>Improved chromosome-level genome assembly for marigold (Tagetes erecta).</title>
        <authorList>
            <person name="Jiang F."/>
            <person name="Yuan L."/>
            <person name="Wang S."/>
            <person name="Wang H."/>
            <person name="Xu D."/>
            <person name="Wang A."/>
            <person name="Fan W."/>
        </authorList>
    </citation>
    <scope>NUCLEOTIDE SEQUENCE</scope>
    <source>
        <strain evidence="3">WSJ</strain>
        <tissue evidence="3">Leaf</tissue>
    </source>
</reference>
<dbReference type="InterPro" id="IPR019835">
    <property type="entry name" value="SWIB_domain"/>
</dbReference>
<proteinExistence type="predicted"/>
<evidence type="ECO:0000256" key="1">
    <source>
        <dbReference type="SAM" id="MobiDB-lite"/>
    </source>
</evidence>
<sequence>MSMKNNNPQKKSDVSSPFGNSITSNPSQFQLSQFAETRAQGTVHAHSNAQAKAEAQAQANHARFQAQLQAQGLGTNSPTVMGHGNASAKRVAQRPVGRPPGVSNAMELTPGGRNRKKQKLSGKQLKERLMAAILPQSGLYTQLREFESRVDAALLRKKIDIQEAVKNPPLVQKTLRIYVFNTFANQSGTVSGNPNAEPPTWTMKIVGKILDEEMDPDQTGLMSKPNPMYLKFSSFFKRVSIILDQKLYPDNHLIVWDSSKTSTPHEGFEVKRKGDKEFNVKIRLEMNYAPEKFKLSPPLVDVLGIEVDTRTRIISAIWQYVKARKLQNQDDPSFFNCDSQLLKVFEEEKVKFSMVSQKILKHLSPPQCIHLDHKIKLSGDSPAGNACYDILVDVPLLAQKELNALLANREKIKEIEACDEAIFTTIRKINEHRKRRAFFLGFSESPVEFVDALIESQGRDLKLLAGDGNRNAEKESRADFYNQLWVEDAVIRYLNRRPARIAEKSI</sequence>
<feature type="region of interest" description="Disordered" evidence="1">
    <location>
        <begin position="1"/>
        <end position="61"/>
    </location>
</feature>
<dbReference type="PANTHER" id="PTHR13844">
    <property type="entry name" value="SWI/SNF-RELATED MATRIX-ASSOCIATED ACTIN-DEPENDENT REGULATOR OF CHROMATIN SUBFAMILY D"/>
    <property type="match status" value="1"/>
</dbReference>
<feature type="compositionally biased region" description="Polar residues" evidence="1">
    <location>
        <begin position="1"/>
        <end position="35"/>
    </location>
</feature>
<dbReference type="Pfam" id="PF02201">
    <property type="entry name" value="SWIB"/>
    <property type="match status" value="1"/>
</dbReference>